<gene>
    <name evidence="1" type="ORF">SDC9_59103</name>
</gene>
<comment type="caution">
    <text evidence="1">The sequence shown here is derived from an EMBL/GenBank/DDBJ whole genome shotgun (WGS) entry which is preliminary data.</text>
</comment>
<proteinExistence type="predicted"/>
<evidence type="ECO:0008006" key="2">
    <source>
        <dbReference type="Google" id="ProtNLM"/>
    </source>
</evidence>
<organism evidence="1">
    <name type="scientific">bioreactor metagenome</name>
    <dbReference type="NCBI Taxonomy" id="1076179"/>
    <lineage>
        <taxon>unclassified sequences</taxon>
        <taxon>metagenomes</taxon>
        <taxon>ecological metagenomes</taxon>
    </lineage>
</organism>
<protein>
    <recommendedName>
        <fullName evidence="2">EF-hand domain-containing protein</fullName>
    </recommendedName>
</protein>
<dbReference type="AlphaFoldDB" id="A0A644X9K5"/>
<dbReference type="EMBL" id="VSSQ01002018">
    <property type="protein sequence ID" value="MPM12749.1"/>
    <property type="molecule type" value="Genomic_DNA"/>
</dbReference>
<sequence>MDNQLKLTALPPEKVVEILTRSGFRDMTMQKLERDISAGLPLNGDGTVNFFEYMAWMVKELNSDGNDSE</sequence>
<name>A0A644X9K5_9ZZZZ</name>
<reference evidence="1" key="1">
    <citation type="submission" date="2019-08" db="EMBL/GenBank/DDBJ databases">
        <authorList>
            <person name="Kucharzyk K."/>
            <person name="Murdoch R.W."/>
            <person name="Higgins S."/>
            <person name="Loffler F."/>
        </authorList>
    </citation>
    <scope>NUCLEOTIDE SEQUENCE</scope>
</reference>
<accession>A0A644X9K5</accession>
<evidence type="ECO:0000313" key="1">
    <source>
        <dbReference type="EMBL" id="MPM12749.1"/>
    </source>
</evidence>